<sequence length="124" mass="14211">MRKVCCIFLMLLSLLMGFQQAIVIVHFKLNQQTLEEQFCINKNRPEMNCHALCFLKKKLRNQGDATSNSLSNYKKIDLMHTELFGLKSEVFGTQMNQIHIPYGVPVYTGPVPEVRIPPPISRST</sequence>
<dbReference type="RefSeq" id="WP_146060676.1">
    <property type="nucleotide sequence ID" value="NZ_CP049246.1"/>
</dbReference>
<feature type="signal peptide" evidence="1">
    <location>
        <begin position="1"/>
        <end position="21"/>
    </location>
</feature>
<dbReference type="EMBL" id="FNUT01000015">
    <property type="protein sequence ID" value="SEG71934.1"/>
    <property type="molecule type" value="Genomic_DNA"/>
</dbReference>
<reference evidence="3" key="1">
    <citation type="submission" date="2016-10" db="EMBL/GenBank/DDBJ databases">
        <authorList>
            <person name="Varghese N."/>
            <person name="Submissions S."/>
        </authorList>
    </citation>
    <scope>NUCLEOTIDE SEQUENCE [LARGE SCALE GENOMIC DNA]</scope>
    <source>
        <strain evidence="3">DSM 22361</strain>
    </source>
</reference>
<evidence type="ECO:0000313" key="2">
    <source>
        <dbReference type="EMBL" id="SEG71934.1"/>
    </source>
</evidence>
<dbReference type="Proteomes" id="UP000236731">
    <property type="component" value="Unassembled WGS sequence"/>
</dbReference>
<name>A0A1H6CG25_9SPHI</name>
<organism evidence="2 3">
    <name type="scientific">Sphingobacterium lactis</name>
    <dbReference type="NCBI Taxonomy" id="797291"/>
    <lineage>
        <taxon>Bacteria</taxon>
        <taxon>Pseudomonadati</taxon>
        <taxon>Bacteroidota</taxon>
        <taxon>Sphingobacteriia</taxon>
        <taxon>Sphingobacteriales</taxon>
        <taxon>Sphingobacteriaceae</taxon>
        <taxon>Sphingobacterium</taxon>
    </lineage>
</organism>
<protein>
    <submittedName>
        <fullName evidence="2">Uncharacterized protein</fullName>
    </submittedName>
</protein>
<dbReference type="AlphaFoldDB" id="A0A1H6CG25"/>
<accession>A0A1H6CG25</accession>
<keyword evidence="1" id="KW-0732">Signal</keyword>
<evidence type="ECO:0000313" key="3">
    <source>
        <dbReference type="Proteomes" id="UP000236731"/>
    </source>
</evidence>
<dbReference type="OrthoDB" id="980645at2"/>
<feature type="chain" id="PRO_5009294809" evidence="1">
    <location>
        <begin position="22"/>
        <end position="124"/>
    </location>
</feature>
<keyword evidence="3" id="KW-1185">Reference proteome</keyword>
<evidence type="ECO:0000256" key="1">
    <source>
        <dbReference type="SAM" id="SignalP"/>
    </source>
</evidence>
<gene>
    <name evidence="2" type="ORF">SAMN05421877_11560</name>
</gene>
<proteinExistence type="predicted"/>